<organism evidence="5 6">
    <name type="scientific">Nocardia flavorosea</name>
    <dbReference type="NCBI Taxonomy" id="53429"/>
    <lineage>
        <taxon>Bacteria</taxon>
        <taxon>Bacillati</taxon>
        <taxon>Actinomycetota</taxon>
        <taxon>Actinomycetes</taxon>
        <taxon>Mycobacteriales</taxon>
        <taxon>Nocardiaceae</taxon>
        <taxon>Nocardia</taxon>
    </lineage>
</organism>
<keyword evidence="2" id="KW-0560">Oxidoreductase</keyword>
<dbReference type="PANTHER" id="PTHR24321">
    <property type="entry name" value="DEHYDROGENASES, SHORT CHAIN"/>
    <property type="match status" value="1"/>
</dbReference>
<evidence type="ECO:0000256" key="4">
    <source>
        <dbReference type="RuleBase" id="RU000363"/>
    </source>
</evidence>
<dbReference type="FunFam" id="3.40.50.720:FF:000084">
    <property type="entry name" value="Short-chain dehydrogenase reductase"/>
    <property type="match status" value="1"/>
</dbReference>
<protein>
    <submittedName>
        <fullName evidence="5">Mycofactocin-coupled SDR family oxidoreductase</fullName>
    </submittedName>
</protein>
<dbReference type="InterPro" id="IPR020904">
    <property type="entry name" value="Sc_DH/Rdtase_CS"/>
</dbReference>
<dbReference type="NCBIfam" id="NF009467">
    <property type="entry name" value="PRK12826.1-3"/>
    <property type="match status" value="1"/>
</dbReference>
<dbReference type="InterPro" id="IPR036291">
    <property type="entry name" value="NAD(P)-bd_dom_sf"/>
</dbReference>
<gene>
    <name evidence="5" type="ORF">HGA15_00210</name>
</gene>
<evidence type="ECO:0000313" key="6">
    <source>
        <dbReference type="Proteomes" id="UP000570678"/>
    </source>
</evidence>
<reference evidence="5 6" key="1">
    <citation type="submission" date="2020-04" db="EMBL/GenBank/DDBJ databases">
        <title>MicrobeNet Type strains.</title>
        <authorList>
            <person name="Nicholson A.C."/>
        </authorList>
    </citation>
    <scope>NUCLEOTIDE SEQUENCE [LARGE SCALE GENOMIC DNA]</scope>
    <source>
        <strain evidence="5 6">JCM 3332</strain>
    </source>
</reference>
<dbReference type="AlphaFoldDB" id="A0A846Y9Y6"/>
<dbReference type="InterPro" id="IPR023985">
    <property type="entry name" value="SDR_subfam_1"/>
</dbReference>
<dbReference type="Proteomes" id="UP000570678">
    <property type="component" value="Unassembled WGS sequence"/>
</dbReference>
<dbReference type="NCBIfam" id="TIGR03971">
    <property type="entry name" value="SDR_subfam_1"/>
    <property type="match status" value="1"/>
</dbReference>
<dbReference type="PANTHER" id="PTHR24321:SF8">
    <property type="entry name" value="ESTRADIOL 17-BETA-DEHYDROGENASE 8-RELATED"/>
    <property type="match status" value="1"/>
</dbReference>
<proteinExistence type="inferred from homology"/>
<evidence type="ECO:0000313" key="5">
    <source>
        <dbReference type="EMBL" id="NKY54604.1"/>
    </source>
</evidence>
<dbReference type="InterPro" id="IPR002347">
    <property type="entry name" value="SDR_fam"/>
</dbReference>
<dbReference type="GO" id="GO:0016491">
    <property type="term" value="F:oxidoreductase activity"/>
    <property type="evidence" value="ECO:0007669"/>
    <property type="project" value="UniProtKB-KW"/>
</dbReference>
<evidence type="ECO:0000256" key="2">
    <source>
        <dbReference type="ARBA" id="ARBA00023002"/>
    </source>
</evidence>
<keyword evidence="6" id="KW-1185">Reference proteome</keyword>
<dbReference type="EMBL" id="JAAXOT010000001">
    <property type="protein sequence ID" value="NKY54604.1"/>
    <property type="molecule type" value="Genomic_DNA"/>
</dbReference>
<evidence type="ECO:0000256" key="3">
    <source>
        <dbReference type="ARBA" id="ARBA00023027"/>
    </source>
</evidence>
<dbReference type="Gene3D" id="3.40.50.720">
    <property type="entry name" value="NAD(P)-binding Rossmann-like Domain"/>
    <property type="match status" value="1"/>
</dbReference>
<dbReference type="RefSeq" id="WP_062971413.1">
    <property type="nucleotide sequence ID" value="NZ_JAAXOT010000001.1"/>
</dbReference>
<dbReference type="PROSITE" id="PS00061">
    <property type="entry name" value="ADH_SHORT"/>
    <property type="match status" value="1"/>
</dbReference>
<accession>A0A846Y9Y6</accession>
<keyword evidence="3" id="KW-0520">NAD</keyword>
<dbReference type="Pfam" id="PF00106">
    <property type="entry name" value="adh_short"/>
    <property type="match status" value="1"/>
</dbReference>
<evidence type="ECO:0000256" key="1">
    <source>
        <dbReference type="ARBA" id="ARBA00006484"/>
    </source>
</evidence>
<dbReference type="PRINTS" id="PR00080">
    <property type="entry name" value="SDRFAMILY"/>
</dbReference>
<dbReference type="CDD" id="cd05233">
    <property type="entry name" value="SDR_c"/>
    <property type="match status" value="1"/>
</dbReference>
<name>A0A846Y9Y6_9NOCA</name>
<sequence length="275" mass="29264">MVGRLNGKVAFVTGAARGQGRAHCVRLAEEGADIIAIDIAGPMPGGHPRPATPEQLEETRQLIEKTGRRAVVGRADVRDFDALKAVVDEGVDRFGRLDIVVANAGTMSGGRMWELTEEQWNICIDVNLNGVWKTVKATVPHMIAAGNGGSIILTSSAAGYRGYPRSGGYGAAKHGLVGLCRTLAVEVARYNIRVNTIHPNGVRTAMGRAPDPEVLRATGIDDYEIWLFDQVTATALPEGMQEPEDVAATVAYLASDEARFTTGTSLQIGAGNQLM</sequence>
<comment type="similarity">
    <text evidence="1 4">Belongs to the short-chain dehydrogenases/reductases (SDR) family.</text>
</comment>
<dbReference type="PRINTS" id="PR00081">
    <property type="entry name" value="GDHRDH"/>
</dbReference>
<comment type="caution">
    <text evidence="5">The sequence shown here is derived from an EMBL/GenBank/DDBJ whole genome shotgun (WGS) entry which is preliminary data.</text>
</comment>
<dbReference type="SUPFAM" id="SSF51735">
    <property type="entry name" value="NAD(P)-binding Rossmann-fold domains"/>
    <property type="match status" value="1"/>
</dbReference>